<reference evidence="2" key="1">
    <citation type="submission" date="2020-02" db="EMBL/GenBank/DDBJ databases">
        <authorList>
            <person name="Meier V. D."/>
        </authorList>
    </citation>
    <scope>NUCLEOTIDE SEQUENCE</scope>
    <source>
        <strain evidence="2">AVDCRST_MAG54</strain>
    </source>
</reference>
<name>A0A6J4IWF1_9PSEU</name>
<sequence>MYGKIGSTALAAGAPAATLAYTGLPLLWLIVSALTLLAAGFALLRLVPRGQR</sequence>
<accession>A0A6J4IWF1</accession>
<gene>
    <name evidence="2" type="ORF">AVDCRST_MAG54-2627</name>
</gene>
<keyword evidence="1" id="KW-0812">Transmembrane</keyword>
<feature type="transmembrane region" description="Helical" evidence="1">
    <location>
        <begin position="26"/>
        <end position="47"/>
    </location>
</feature>
<proteinExistence type="predicted"/>
<protein>
    <submittedName>
        <fullName evidence="2">Uncharacterized protein</fullName>
    </submittedName>
</protein>
<evidence type="ECO:0000313" key="2">
    <source>
        <dbReference type="EMBL" id="CAA9264045.1"/>
    </source>
</evidence>
<evidence type="ECO:0000256" key="1">
    <source>
        <dbReference type="SAM" id="Phobius"/>
    </source>
</evidence>
<organism evidence="2">
    <name type="scientific">uncultured Actinomycetospora sp</name>
    <dbReference type="NCBI Taxonomy" id="1135996"/>
    <lineage>
        <taxon>Bacteria</taxon>
        <taxon>Bacillati</taxon>
        <taxon>Actinomycetota</taxon>
        <taxon>Actinomycetes</taxon>
        <taxon>Pseudonocardiales</taxon>
        <taxon>Pseudonocardiaceae</taxon>
        <taxon>Actinomycetospora</taxon>
        <taxon>environmental samples</taxon>
    </lineage>
</organism>
<keyword evidence="1" id="KW-0472">Membrane</keyword>
<dbReference type="EMBL" id="CADCTH010000335">
    <property type="protein sequence ID" value="CAA9264045.1"/>
    <property type="molecule type" value="Genomic_DNA"/>
</dbReference>
<keyword evidence="1" id="KW-1133">Transmembrane helix</keyword>
<dbReference type="AlphaFoldDB" id="A0A6J4IWF1"/>